<proteinExistence type="predicted"/>
<protein>
    <submittedName>
        <fullName evidence="1">Uncharacterized protein</fullName>
    </submittedName>
</protein>
<sequence length="82" mass="8998">MAYRTDDFDESMRAVRESGWPVVWIGGRQESADTCFAYVEPPGSPAAVIEIMELTEVTAAMATFVREAATGWDGDPIRELAV</sequence>
<evidence type="ECO:0000313" key="2">
    <source>
        <dbReference type="Proteomes" id="UP000078396"/>
    </source>
</evidence>
<dbReference type="Proteomes" id="UP000078396">
    <property type="component" value="Unassembled WGS sequence"/>
</dbReference>
<organism evidence="1 2">
    <name type="scientific">Mycolicibacterium iranicum</name>
    <name type="common">Mycobacterium iranicum</name>
    <dbReference type="NCBI Taxonomy" id="912594"/>
    <lineage>
        <taxon>Bacteria</taxon>
        <taxon>Bacillati</taxon>
        <taxon>Actinomycetota</taxon>
        <taxon>Actinomycetes</taxon>
        <taxon>Mycobacteriales</taxon>
        <taxon>Mycobacteriaceae</taxon>
        <taxon>Mycolicibacterium</taxon>
    </lineage>
</organism>
<evidence type="ECO:0000313" key="1">
    <source>
        <dbReference type="EMBL" id="OAN38675.1"/>
    </source>
</evidence>
<name>A0A178LW30_MYCIR</name>
<comment type="caution">
    <text evidence="1">The sequence shown here is derived from an EMBL/GenBank/DDBJ whole genome shotgun (WGS) entry which is preliminary data.</text>
</comment>
<dbReference type="AlphaFoldDB" id="A0A178LW30"/>
<gene>
    <name evidence="1" type="ORF">A4X20_05065</name>
</gene>
<accession>A0A178LW30</accession>
<dbReference type="EMBL" id="LWCS01000021">
    <property type="protein sequence ID" value="OAN38675.1"/>
    <property type="molecule type" value="Genomic_DNA"/>
</dbReference>
<reference evidence="1 2" key="1">
    <citation type="submission" date="2016-04" db="EMBL/GenBank/DDBJ databases">
        <title>Draft Genome Sequences of Staphylococcus capitis Strain H36, S. capitis Strain H65, S. cohnii Strain H62, S. hominis Strain H69, Mycobacterium iranicum Strain H39, Plantibacter sp. Strain H53, Pseudomonas oryzihabitans Strain H72, and Microbacterium sp. Strain H83, isolated from residential settings.</title>
        <authorList>
            <person name="Lymperopoulou D."/>
            <person name="Adams R.I."/>
            <person name="Lindow S."/>
            <person name="Coil D.A."/>
            <person name="Jospin G."/>
            <person name="Eisen J.A."/>
        </authorList>
    </citation>
    <scope>NUCLEOTIDE SEQUENCE [LARGE SCALE GENOMIC DNA]</scope>
    <source>
        <strain evidence="1 2">H39</strain>
    </source>
</reference>